<evidence type="ECO:0000313" key="2">
    <source>
        <dbReference type="EMBL" id="KAK9816036.1"/>
    </source>
</evidence>
<protein>
    <submittedName>
        <fullName evidence="2">Uncharacterized protein</fullName>
    </submittedName>
</protein>
<dbReference type="EMBL" id="JALJOS010000095">
    <property type="protein sequence ID" value="KAK9816036.1"/>
    <property type="molecule type" value="Genomic_DNA"/>
</dbReference>
<organism evidence="2 3">
    <name type="scientific">Apatococcus lobatus</name>
    <dbReference type="NCBI Taxonomy" id="904363"/>
    <lineage>
        <taxon>Eukaryota</taxon>
        <taxon>Viridiplantae</taxon>
        <taxon>Chlorophyta</taxon>
        <taxon>core chlorophytes</taxon>
        <taxon>Trebouxiophyceae</taxon>
        <taxon>Chlorellales</taxon>
        <taxon>Chlorellaceae</taxon>
        <taxon>Apatococcus</taxon>
    </lineage>
</organism>
<name>A0AAW1Q2N6_9CHLO</name>
<keyword evidence="1" id="KW-0472">Membrane</keyword>
<dbReference type="Proteomes" id="UP001438707">
    <property type="component" value="Unassembled WGS sequence"/>
</dbReference>
<evidence type="ECO:0000256" key="1">
    <source>
        <dbReference type="SAM" id="Phobius"/>
    </source>
</evidence>
<evidence type="ECO:0000313" key="3">
    <source>
        <dbReference type="Proteomes" id="UP001438707"/>
    </source>
</evidence>
<gene>
    <name evidence="2" type="ORF">WJX74_002080</name>
</gene>
<feature type="transmembrane region" description="Helical" evidence="1">
    <location>
        <begin position="220"/>
        <end position="241"/>
    </location>
</feature>
<dbReference type="AlphaFoldDB" id="A0AAW1Q2N6"/>
<feature type="transmembrane region" description="Helical" evidence="1">
    <location>
        <begin position="247"/>
        <end position="265"/>
    </location>
</feature>
<reference evidence="2 3" key="1">
    <citation type="journal article" date="2024" name="Nat. Commun.">
        <title>Phylogenomics reveals the evolutionary origins of lichenization in chlorophyte algae.</title>
        <authorList>
            <person name="Puginier C."/>
            <person name="Libourel C."/>
            <person name="Otte J."/>
            <person name="Skaloud P."/>
            <person name="Haon M."/>
            <person name="Grisel S."/>
            <person name="Petersen M."/>
            <person name="Berrin J.G."/>
            <person name="Delaux P.M."/>
            <person name="Dal Grande F."/>
            <person name="Keller J."/>
        </authorList>
    </citation>
    <scope>NUCLEOTIDE SEQUENCE [LARGE SCALE GENOMIC DNA]</scope>
    <source>
        <strain evidence="2 3">SAG 2145</strain>
    </source>
</reference>
<sequence>MHSLLSMSSQSDHCWTHLSASQIKIQPLEVVRATGALLRKLPRKGLRKEARIIWTAGRTVKVAPYTANRELDMGPEETVPALDPTRITMLDAPGNDMIAFDAQVFFDGAKAKQLPINLFASAKRRAPNNSDIVDELLSENHVLARHTIRDQGATQKFFPVFLYVSMASTDRLAETLQRLAKQGQNDILVVSEDEMHAFLPVVASRPSLVALTGLTESSMLLHVLIPLSGGIWLSVVLWSLFHKLQVLIPLSGSVWLSVVLWMDVYKHVPEFVIRSAQQLPGS</sequence>
<accession>A0AAW1Q2N6</accession>
<keyword evidence="1" id="KW-1133">Transmembrane helix</keyword>
<keyword evidence="3" id="KW-1185">Reference proteome</keyword>
<keyword evidence="1" id="KW-0812">Transmembrane</keyword>
<comment type="caution">
    <text evidence="2">The sequence shown here is derived from an EMBL/GenBank/DDBJ whole genome shotgun (WGS) entry which is preliminary data.</text>
</comment>
<proteinExistence type="predicted"/>